<reference evidence="2" key="1">
    <citation type="submission" date="2020-06" db="EMBL/GenBank/DDBJ databases">
        <authorList>
            <person name="Li T."/>
            <person name="Hu X."/>
            <person name="Zhang T."/>
            <person name="Song X."/>
            <person name="Zhang H."/>
            <person name="Dai N."/>
            <person name="Sheng W."/>
            <person name="Hou X."/>
            <person name="Wei L."/>
        </authorList>
    </citation>
    <scope>NUCLEOTIDE SEQUENCE</scope>
    <source>
        <strain evidence="2">KEN8</strain>
        <tissue evidence="2">Leaf</tissue>
    </source>
</reference>
<name>A0AAW2LKD3_9LAMI</name>
<feature type="transmembrane region" description="Helical" evidence="1">
    <location>
        <begin position="209"/>
        <end position="228"/>
    </location>
</feature>
<comment type="caution">
    <text evidence="2">The sequence shown here is derived from an EMBL/GenBank/DDBJ whole genome shotgun (WGS) entry which is preliminary data.</text>
</comment>
<keyword evidence="1" id="KW-0472">Membrane</keyword>
<protein>
    <submittedName>
        <fullName evidence="2">Uncharacterized protein</fullName>
    </submittedName>
</protein>
<gene>
    <name evidence="2" type="ORF">Scaly_2856700</name>
</gene>
<evidence type="ECO:0000313" key="2">
    <source>
        <dbReference type="EMBL" id="KAL0318176.1"/>
    </source>
</evidence>
<evidence type="ECO:0000256" key="1">
    <source>
        <dbReference type="SAM" id="Phobius"/>
    </source>
</evidence>
<keyword evidence="1" id="KW-0812">Transmembrane</keyword>
<dbReference type="PANTHER" id="PTHR33133">
    <property type="entry name" value="OS08G0107100 PROTEIN-RELATED"/>
    <property type="match status" value="1"/>
</dbReference>
<dbReference type="PANTHER" id="PTHR33133:SF7">
    <property type="entry name" value="F26K24.10 PROTEIN-RELATED"/>
    <property type="match status" value="1"/>
</dbReference>
<reference evidence="2" key="2">
    <citation type="journal article" date="2024" name="Plant">
        <title>Genomic evolution and insights into agronomic trait innovations of Sesamum species.</title>
        <authorList>
            <person name="Miao H."/>
            <person name="Wang L."/>
            <person name="Qu L."/>
            <person name="Liu H."/>
            <person name="Sun Y."/>
            <person name="Le M."/>
            <person name="Wang Q."/>
            <person name="Wei S."/>
            <person name="Zheng Y."/>
            <person name="Lin W."/>
            <person name="Duan Y."/>
            <person name="Cao H."/>
            <person name="Xiong S."/>
            <person name="Wang X."/>
            <person name="Wei L."/>
            <person name="Li C."/>
            <person name="Ma Q."/>
            <person name="Ju M."/>
            <person name="Zhao R."/>
            <person name="Li G."/>
            <person name="Mu C."/>
            <person name="Tian Q."/>
            <person name="Mei H."/>
            <person name="Zhang T."/>
            <person name="Gao T."/>
            <person name="Zhang H."/>
        </authorList>
    </citation>
    <scope>NUCLEOTIDE SEQUENCE</scope>
    <source>
        <strain evidence="2">KEN8</strain>
    </source>
</reference>
<proteinExistence type="predicted"/>
<organism evidence="2">
    <name type="scientific">Sesamum calycinum</name>
    <dbReference type="NCBI Taxonomy" id="2727403"/>
    <lineage>
        <taxon>Eukaryota</taxon>
        <taxon>Viridiplantae</taxon>
        <taxon>Streptophyta</taxon>
        <taxon>Embryophyta</taxon>
        <taxon>Tracheophyta</taxon>
        <taxon>Spermatophyta</taxon>
        <taxon>Magnoliopsida</taxon>
        <taxon>eudicotyledons</taxon>
        <taxon>Gunneridae</taxon>
        <taxon>Pentapetalae</taxon>
        <taxon>asterids</taxon>
        <taxon>lamiids</taxon>
        <taxon>Lamiales</taxon>
        <taxon>Pedaliaceae</taxon>
        <taxon>Sesamum</taxon>
    </lineage>
</organism>
<sequence>MSTHSPTLWTILSETSRIIRAHFRQFLALSLLFIFPVSILTFIYPLLLHPTSFLDLQIANPQLLIPLIYAFLVLFSSLCSTASLTYTTFHGFYGRPVKFLSSLKSILVSFLPLLATLLVVQLILGLLILVFVILMLLAYNGLLLFGFEMDYDSQYFLVFVILMSALLVGLLVYLQVEWSLSNAIVVVESKWGFAPLKRSSYLVKGMRRVVFSMIVLVGAVVGLFSMWYSSLLANAGRVMIIWWFVAQMVVYAGLLTMVSVYSMAATTVLFCILQNVARGIGLRLTRSWAGSMQDCLLMMGWFLLFMLSSSENKNKSLNFAADPPYGRCLFSDCSNVVFSCYISWFVG</sequence>
<accession>A0AAW2LKD3</accession>
<feature type="transmembrane region" description="Helical" evidence="1">
    <location>
        <begin position="155"/>
        <end position="174"/>
    </location>
</feature>
<keyword evidence="1" id="KW-1133">Transmembrane helix</keyword>
<feature type="transmembrane region" description="Helical" evidence="1">
    <location>
        <begin position="26"/>
        <end position="47"/>
    </location>
</feature>
<feature type="transmembrane region" description="Helical" evidence="1">
    <location>
        <begin position="67"/>
        <end position="89"/>
    </location>
</feature>
<dbReference type="AlphaFoldDB" id="A0AAW2LKD3"/>
<feature type="transmembrane region" description="Helical" evidence="1">
    <location>
        <begin position="240"/>
        <end position="273"/>
    </location>
</feature>
<dbReference type="EMBL" id="JACGWM010000037">
    <property type="protein sequence ID" value="KAL0318176.1"/>
    <property type="molecule type" value="Genomic_DNA"/>
</dbReference>
<feature type="transmembrane region" description="Helical" evidence="1">
    <location>
        <begin position="110"/>
        <end position="135"/>
    </location>
</feature>